<dbReference type="Proteomes" id="UP000234239">
    <property type="component" value="Unassembled WGS sequence"/>
</dbReference>
<proteinExistence type="predicted"/>
<reference evidence="4" key="2">
    <citation type="submission" date="2016-01" db="EMBL/GenBank/DDBJ databases">
        <title>Six Aerococcus type strain genome sequencing and assembly using PacBio and Illumina Hiseq.</title>
        <authorList>
            <person name="Carkaci D."/>
            <person name="Dargis R."/>
            <person name="Nielsen X.C."/>
            <person name="Skovgaard O."/>
            <person name="Fuursted K."/>
            <person name="Christensen J.J."/>
        </authorList>
    </citation>
    <scope>NUCLEOTIDE SEQUENCE [LARGE SCALE GENOMIC DNA]</scope>
    <source>
        <strain evidence="4">CCUG43001</strain>
    </source>
</reference>
<evidence type="ECO:0000256" key="1">
    <source>
        <dbReference type="PROSITE-ProRule" id="PRU00339"/>
    </source>
</evidence>
<dbReference type="SUPFAM" id="SSF48452">
    <property type="entry name" value="TPR-like"/>
    <property type="match status" value="1"/>
</dbReference>
<dbReference type="Proteomes" id="UP000069912">
    <property type="component" value="Chromosome"/>
</dbReference>
<protein>
    <submittedName>
        <fullName evidence="2">Uncharacterized protein</fullName>
    </submittedName>
</protein>
<evidence type="ECO:0000313" key="2">
    <source>
        <dbReference type="EMBL" id="AMB93665.1"/>
    </source>
</evidence>
<dbReference type="GeneID" id="92902896"/>
<dbReference type="Gene3D" id="1.25.40.10">
    <property type="entry name" value="Tetratricopeptide repeat domain"/>
    <property type="match status" value="1"/>
</dbReference>
<dbReference type="InterPro" id="IPR011990">
    <property type="entry name" value="TPR-like_helical_dom_sf"/>
</dbReference>
<keyword evidence="4" id="KW-1185">Reference proteome</keyword>
<evidence type="ECO:0000313" key="4">
    <source>
        <dbReference type="Proteomes" id="UP000069912"/>
    </source>
</evidence>
<dbReference type="PROSITE" id="PS50005">
    <property type="entry name" value="TPR"/>
    <property type="match status" value="1"/>
</dbReference>
<dbReference type="KEGG" id="asan:AWM72_02290"/>
<accession>A0A0X8FA96</accession>
<dbReference type="EMBL" id="PKGY01000003">
    <property type="protein sequence ID" value="PKZ21607.1"/>
    <property type="molecule type" value="Genomic_DNA"/>
</dbReference>
<dbReference type="AlphaFoldDB" id="A0A0X8FA96"/>
<evidence type="ECO:0000313" key="3">
    <source>
        <dbReference type="EMBL" id="PKZ21607.1"/>
    </source>
</evidence>
<dbReference type="EMBL" id="CP014160">
    <property type="protein sequence ID" value="AMB93665.1"/>
    <property type="molecule type" value="Genomic_DNA"/>
</dbReference>
<keyword evidence="1" id="KW-0802">TPR repeat</keyword>
<gene>
    <name evidence="2" type="ORF">AWM72_02290</name>
    <name evidence="3" type="ORF">CYJ28_06805</name>
</gene>
<reference evidence="3 5" key="3">
    <citation type="submission" date="2017-12" db="EMBL/GenBank/DDBJ databases">
        <title>Phylogenetic diversity of female urinary microbiome.</title>
        <authorList>
            <person name="Thomas-White K."/>
            <person name="Wolfe A.J."/>
        </authorList>
    </citation>
    <scope>NUCLEOTIDE SEQUENCE [LARGE SCALE GENOMIC DNA]</scope>
    <source>
        <strain evidence="3 5">UMB0139</strain>
    </source>
</reference>
<feature type="repeat" description="TPR" evidence="1">
    <location>
        <begin position="149"/>
        <end position="182"/>
    </location>
</feature>
<organism evidence="2 4">
    <name type="scientific">Aerococcus sanguinicola</name>
    <dbReference type="NCBI Taxonomy" id="119206"/>
    <lineage>
        <taxon>Bacteria</taxon>
        <taxon>Bacillati</taxon>
        <taxon>Bacillota</taxon>
        <taxon>Bacilli</taxon>
        <taxon>Lactobacillales</taxon>
        <taxon>Aerococcaceae</taxon>
        <taxon>Aerococcus</taxon>
    </lineage>
</organism>
<dbReference type="InterPro" id="IPR019734">
    <property type="entry name" value="TPR_rpt"/>
</dbReference>
<reference evidence="2 4" key="1">
    <citation type="journal article" date="2016" name="Genome Announc.">
        <title>Complete Genome Sequences of Aerococcus christensenii CCUG 28831T, Aerococcus sanguinicola CCUG 43001T, Aerococcus urinae CCUG 36881T, Aerococcus urinaeequi CCUG 28094T, Aerococcus urinaehominis CCUG 42038 BT, and Aerococcus viridans CCUG 4311T.</title>
        <authorList>
            <person name="Carkaci D."/>
            <person name="Dargis R."/>
            <person name="Nielsen X.C."/>
            <person name="Skovgaard O."/>
            <person name="Fuursted K."/>
            <person name="Christensen J.J."/>
        </authorList>
    </citation>
    <scope>NUCLEOTIDE SEQUENCE [LARGE SCALE GENOMIC DNA]</scope>
    <source>
        <strain evidence="2 4">CCUG43001</strain>
    </source>
</reference>
<dbReference type="OrthoDB" id="2134051at2"/>
<dbReference type="RefSeq" id="WP_067972570.1">
    <property type="nucleotide sequence ID" value="NZ_CAJHKM010000004.1"/>
</dbReference>
<evidence type="ECO:0000313" key="5">
    <source>
        <dbReference type="Proteomes" id="UP000234239"/>
    </source>
</evidence>
<sequence length="346" mass="39637">MNQDQENLLKEIEQLLVGNYSQAISEVGQKLVENIVLIRNEEFLSTLEDLLYEAYPEETLKNRKRYDDSDKHSDNILMAKIDEMLAAGEVTEARFAMEDFIRSLDSDFDQYNPKPGQRQLSIFDLVGRFEFLLHEEAGMQLLPTHRDFSKIYQTYAKVLLQANERKEAADAYQQALLWHPYQVTMIYDLAALYLDMDQYGMAYAMILKGLKYSIERSALARGYACLAKFYAGKGDLEAAMNFAKISLRWKENEGATDLLESLKEEGLEVEEPLTNKEVAQILQDYKLDQFPSDAALCKLVNMAQAAVELGNMKTARFYFKLYQSLTQGQEVAADAVIANLQRQLNM</sequence>
<name>A0A0X8FA96_9LACT</name>